<evidence type="ECO:0008006" key="4">
    <source>
        <dbReference type="Google" id="ProtNLM"/>
    </source>
</evidence>
<gene>
    <name evidence="2" type="ORF">THAOC_14448</name>
</gene>
<feature type="compositionally biased region" description="Polar residues" evidence="1">
    <location>
        <begin position="152"/>
        <end position="173"/>
    </location>
</feature>
<dbReference type="Proteomes" id="UP000266841">
    <property type="component" value="Unassembled WGS sequence"/>
</dbReference>
<feature type="region of interest" description="Disordered" evidence="1">
    <location>
        <begin position="212"/>
        <end position="237"/>
    </location>
</feature>
<keyword evidence="3" id="KW-1185">Reference proteome</keyword>
<protein>
    <recommendedName>
        <fullName evidence="4">Cysteine/serine-rich nuclear protein N-terminal domain-containing protein</fullName>
    </recommendedName>
</protein>
<evidence type="ECO:0000313" key="3">
    <source>
        <dbReference type="Proteomes" id="UP000266841"/>
    </source>
</evidence>
<reference evidence="2 3" key="1">
    <citation type="journal article" date="2012" name="Genome Biol.">
        <title>Genome and low-iron response of an oceanic diatom adapted to chronic iron limitation.</title>
        <authorList>
            <person name="Lommer M."/>
            <person name="Specht M."/>
            <person name="Roy A.S."/>
            <person name="Kraemer L."/>
            <person name="Andreson R."/>
            <person name="Gutowska M.A."/>
            <person name="Wolf J."/>
            <person name="Bergner S.V."/>
            <person name="Schilhabel M.B."/>
            <person name="Klostermeier U.C."/>
            <person name="Beiko R.G."/>
            <person name="Rosenstiel P."/>
            <person name="Hippler M."/>
            <person name="Laroche J."/>
        </authorList>
    </citation>
    <scope>NUCLEOTIDE SEQUENCE [LARGE SCALE GENOMIC DNA]</scope>
    <source>
        <strain evidence="2 3">CCMP1005</strain>
    </source>
</reference>
<feature type="region of interest" description="Disordered" evidence="1">
    <location>
        <begin position="127"/>
        <end position="184"/>
    </location>
</feature>
<evidence type="ECO:0000256" key="1">
    <source>
        <dbReference type="SAM" id="MobiDB-lite"/>
    </source>
</evidence>
<feature type="compositionally biased region" description="Basic residues" evidence="1">
    <location>
        <begin position="127"/>
        <end position="140"/>
    </location>
</feature>
<dbReference type="EMBL" id="AGNL01016874">
    <property type="protein sequence ID" value="EJK64783.1"/>
    <property type="molecule type" value="Genomic_DNA"/>
</dbReference>
<feature type="compositionally biased region" description="Basic and acidic residues" evidence="1">
    <location>
        <begin position="15"/>
        <end position="31"/>
    </location>
</feature>
<name>K0SFA5_THAOC</name>
<feature type="compositionally biased region" description="Basic residues" evidence="1">
    <location>
        <begin position="212"/>
        <end position="225"/>
    </location>
</feature>
<dbReference type="OrthoDB" id="45756at2759"/>
<evidence type="ECO:0000313" key="2">
    <source>
        <dbReference type="EMBL" id="EJK64783.1"/>
    </source>
</evidence>
<proteinExistence type="predicted"/>
<feature type="region of interest" description="Disordered" evidence="1">
    <location>
        <begin position="1"/>
        <end position="31"/>
    </location>
</feature>
<dbReference type="eggNOG" id="ENOG502RW39">
    <property type="taxonomic scope" value="Eukaryota"/>
</dbReference>
<comment type="caution">
    <text evidence="2">The sequence shown here is derived from an EMBL/GenBank/DDBJ whole genome shotgun (WGS) entry which is preliminary data.</text>
</comment>
<dbReference type="OMA" id="NIYPREM"/>
<sequence length="468" mass="53135">MFKLKRAAALSDTLGRAEPEEPLPSKKEMTKPRTAKITFTNVSVREYARTLGLGTVPVDGGFPLGLSHEVVADHRSSATPSDPGKKNSWSVEDFEARRQVDLRQRYTQLILDQRKRAFEKEWERKHRIHHHNTRRSRRSRSGSLNENHGRSRSGSFNGSCNNSKNGRSQSSGSMKLEMTTDEKEELERILAQPVELPKGDIESRPFDYSKKIVPHLKTKGSKSKKSKTETDEEPVDVSEEQLLYHDFKGRNPIFVAMSEGERRKVLMRDDHLLTCKPASDNDDARPLDPSDSAVTQPIQLDLEQLRIRRGDQANLGCSCRQLHVHIPGLKDKSQNKKKGGHRRLPERKVREELRKRGLITRENNNMKREEAEVLLADAICREGCCESNECPCHRNGIGCHADTCTCWLASHDASASRSNWAELDATTMKTRCGNSNGLYVTDHSRIQSYRDKYVSGRTCIRIPVTTEK</sequence>
<accession>K0SFA5</accession>
<dbReference type="AlphaFoldDB" id="K0SFA5"/>
<organism evidence="2 3">
    <name type="scientific">Thalassiosira oceanica</name>
    <name type="common">Marine diatom</name>
    <dbReference type="NCBI Taxonomy" id="159749"/>
    <lineage>
        <taxon>Eukaryota</taxon>
        <taxon>Sar</taxon>
        <taxon>Stramenopiles</taxon>
        <taxon>Ochrophyta</taxon>
        <taxon>Bacillariophyta</taxon>
        <taxon>Coscinodiscophyceae</taxon>
        <taxon>Thalassiosirophycidae</taxon>
        <taxon>Thalassiosirales</taxon>
        <taxon>Thalassiosiraceae</taxon>
        <taxon>Thalassiosira</taxon>
    </lineage>
</organism>